<dbReference type="Proteomes" id="UP000747542">
    <property type="component" value="Unassembled WGS sequence"/>
</dbReference>
<evidence type="ECO:0000313" key="2">
    <source>
        <dbReference type="Proteomes" id="UP000747542"/>
    </source>
</evidence>
<dbReference type="PANTHER" id="PTHR45749:SF23">
    <property type="entry name" value="ZINC FINGER MYM-TYPE PROTEIN 1-LIKE"/>
    <property type="match status" value="1"/>
</dbReference>
<feature type="non-terminal residue" evidence="1">
    <location>
        <position position="1"/>
    </location>
</feature>
<evidence type="ECO:0000313" key="1">
    <source>
        <dbReference type="EMBL" id="KAG7154647.1"/>
    </source>
</evidence>
<reference evidence="1" key="1">
    <citation type="journal article" date="2021" name="Sci. Adv.">
        <title>The American lobster genome reveals insights on longevity, neural, and immune adaptations.</title>
        <authorList>
            <person name="Polinski J.M."/>
            <person name="Zimin A.V."/>
            <person name="Clark K.F."/>
            <person name="Kohn A.B."/>
            <person name="Sadowski N."/>
            <person name="Timp W."/>
            <person name="Ptitsyn A."/>
            <person name="Khanna P."/>
            <person name="Romanova D.Y."/>
            <person name="Williams P."/>
            <person name="Greenwood S.J."/>
            <person name="Moroz L.L."/>
            <person name="Walt D.R."/>
            <person name="Bodnar A.G."/>
        </authorList>
    </citation>
    <scope>NUCLEOTIDE SEQUENCE</scope>
    <source>
        <strain evidence="1">GMGI-L3</strain>
    </source>
</reference>
<proteinExistence type="predicted"/>
<feature type="non-terminal residue" evidence="1">
    <location>
        <position position="342"/>
    </location>
</feature>
<name>A0A8J5J8F6_HOMAM</name>
<dbReference type="AlphaFoldDB" id="A0A8J5J8F6"/>
<sequence>HISKYGNSGKGNPSYLSKTTCEELIQLVAQKVHALIVDEVKSSGYFSLSVDSTPDLSHIDQLSVVLRYLKDGQPIECFLTFLEMKSHTASTSRWKILKGCIGNESVLKSLSDTRWEAHAMATAAILKSFLKILEALECIAEDQSQKGDTRREANNIANKMQELEFVFMLNFWNEILQNFHRVSQILQNEDVNLKTCADLYGSLAHQLCTSRDKFERYKAATKDMLPDVDYKAAQTRKRIRKKVPSDGDAPEVYLNARDKFRITTFYTIIDKLETEMRRRGEIYKEIAERFSFLSDVPHNATSSSTEIERYSQCCQKLIDAYPEDFNTNFSAELQQFHLYVRH</sequence>
<dbReference type="PANTHER" id="PTHR45749">
    <property type="match status" value="1"/>
</dbReference>
<gene>
    <name evidence="1" type="primary">Zmym1-L9</name>
    <name evidence="1" type="ORF">Hamer_G014997</name>
</gene>
<comment type="caution">
    <text evidence="1">The sequence shown here is derived from an EMBL/GenBank/DDBJ whole genome shotgun (WGS) entry which is preliminary data.</text>
</comment>
<dbReference type="EMBL" id="JAHLQT010044109">
    <property type="protein sequence ID" value="KAG7154647.1"/>
    <property type="molecule type" value="Genomic_DNA"/>
</dbReference>
<protein>
    <submittedName>
        <fullName evidence="1">Putative Zinc finger MYM-type protein 1-like 9</fullName>
    </submittedName>
</protein>
<organism evidence="1 2">
    <name type="scientific">Homarus americanus</name>
    <name type="common">American lobster</name>
    <dbReference type="NCBI Taxonomy" id="6706"/>
    <lineage>
        <taxon>Eukaryota</taxon>
        <taxon>Metazoa</taxon>
        <taxon>Ecdysozoa</taxon>
        <taxon>Arthropoda</taxon>
        <taxon>Crustacea</taxon>
        <taxon>Multicrustacea</taxon>
        <taxon>Malacostraca</taxon>
        <taxon>Eumalacostraca</taxon>
        <taxon>Eucarida</taxon>
        <taxon>Decapoda</taxon>
        <taxon>Pleocyemata</taxon>
        <taxon>Astacidea</taxon>
        <taxon>Nephropoidea</taxon>
        <taxon>Nephropidae</taxon>
        <taxon>Homarus</taxon>
    </lineage>
</organism>
<keyword evidence="2" id="KW-1185">Reference proteome</keyword>
<accession>A0A8J5J8F6</accession>